<dbReference type="InterPro" id="IPR011250">
    <property type="entry name" value="OMP/PagP_B-barrel"/>
</dbReference>
<dbReference type="EMBL" id="QOCE01000012">
    <property type="protein sequence ID" value="RBW59963.1"/>
    <property type="molecule type" value="Genomic_DNA"/>
</dbReference>
<dbReference type="AlphaFoldDB" id="A0A366XAB5"/>
<proteinExistence type="predicted"/>
<evidence type="ECO:0000256" key="1">
    <source>
        <dbReference type="ARBA" id="ARBA00022729"/>
    </source>
</evidence>
<protein>
    <recommendedName>
        <fullName evidence="2">Outer membrane protein beta-barrel domain-containing protein</fullName>
    </recommendedName>
</protein>
<reference evidence="3 4" key="1">
    <citation type="submission" date="2018-07" db="EMBL/GenBank/DDBJ databases">
        <title>Modular assembly of carbohydrate-degrading microbial communities in the ocean.</title>
        <authorList>
            <person name="Enke T.N."/>
            <person name="Datta M.S."/>
            <person name="Schwartzman J.A."/>
            <person name="Cermak N."/>
            <person name="Schmitz D.A."/>
            <person name="Barrere J."/>
            <person name="Cordero O.X."/>
        </authorList>
    </citation>
    <scope>NUCLEOTIDE SEQUENCE [LARGE SCALE GENOMIC DNA]</scope>
    <source>
        <strain evidence="3 4">C3M10</strain>
    </source>
</reference>
<name>A0A366XAB5_9RHOB</name>
<organism evidence="3 4">
    <name type="scientific">Phaeobacter gallaeciensis</name>
    <dbReference type="NCBI Taxonomy" id="60890"/>
    <lineage>
        <taxon>Bacteria</taxon>
        <taxon>Pseudomonadati</taxon>
        <taxon>Pseudomonadota</taxon>
        <taxon>Alphaproteobacteria</taxon>
        <taxon>Rhodobacterales</taxon>
        <taxon>Roseobacteraceae</taxon>
        <taxon>Phaeobacter</taxon>
    </lineage>
</organism>
<comment type="caution">
    <text evidence="3">The sequence shown here is derived from an EMBL/GenBank/DDBJ whole genome shotgun (WGS) entry which is preliminary data.</text>
</comment>
<dbReference type="InterPro" id="IPR027385">
    <property type="entry name" value="Beta-barrel_OMP"/>
</dbReference>
<accession>A0A366XAB5</accession>
<dbReference type="Gene3D" id="2.40.160.20">
    <property type="match status" value="1"/>
</dbReference>
<dbReference type="SUPFAM" id="SSF56925">
    <property type="entry name" value="OMPA-like"/>
    <property type="match status" value="1"/>
</dbReference>
<dbReference type="Proteomes" id="UP000252706">
    <property type="component" value="Unassembled WGS sequence"/>
</dbReference>
<evidence type="ECO:0000313" key="3">
    <source>
        <dbReference type="EMBL" id="RBW59963.1"/>
    </source>
</evidence>
<gene>
    <name evidence="3" type="ORF">DS909_04825</name>
</gene>
<keyword evidence="1" id="KW-0732">Signal</keyword>
<feature type="domain" description="Outer membrane protein beta-barrel" evidence="2">
    <location>
        <begin position="36"/>
        <end position="253"/>
    </location>
</feature>
<evidence type="ECO:0000259" key="2">
    <source>
        <dbReference type="Pfam" id="PF13505"/>
    </source>
</evidence>
<dbReference type="Pfam" id="PF13505">
    <property type="entry name" value="OMP_b-brl"/>
    <property type="match status" value="1"/>
</dbReference>
<sequence length="255" mass="26960">MKAPSLFILPETDTWSDITRATKGPPMSLRLSLSITLLALSASALSAQSLPKGYYIQGYIGATQLQDTNLSGTIGGSSQSVFGDFDTGYGIGLAVGREIPQWSNGNIGTRIELELSYRDNDVDSLNFTGNGGGSEVNTSGDITSASIFANILFDFKQQGKFTPYAGFGVGAQRTDFGLSYGPGVTIQDSDTSFALQAIAGVSYDLNDATALTFDARYGRAFNVSSPRLAPNGVSTGSVEDDLDNLSLNFGVRFTF</sequence>
<evidence type="ECO:0000313" key="4">
    <source>
        <dbReference type="Proteomes" id="UP000252706"/>
    </source>
</evidence>